<comment type="similarity">
    <text evidence="3 11">Belongs to the UMP kinase family.</text>
</comment>
<feature type="domain" description="Aspartate/glutamate/uridylate kinase" evidence="12">
    <location>
        <begin position="1"/>
        <end position="201"/>
    </location>
</feature>
<dbReference type="GO" id="GO:0005524">
    <property type="term" value="F:ATP binding"/>
    <property type="evidence" value="ECO:0007669"/>
    <property type="project" value="UniProtKB-KW"/>
</dbReference>
<keyword evidence="6 11" id="KW-0547">Nucleotide-binding</keyword>
<dbReference type="GeneID" id="24886130"/>
<feature type="binding site" evidence="11">
    <location>
        <begin position="113"/>
        <end position="119"/>
    </location>
    <ligand>
        <name>UMP</name>
        <dbReference type="ChEBI" id="CHEBI:57865"/>
    </ligand>
</feature>
<dbReference type="InterPro" id="IPR001048">
    <property type="entry name" value="Asp/Glu/Uridylate_kinase"/>
</dbReference>
<dbReference type="HAMAP" id="MF_01220_A">
    <property type="entry name" value="PyrH_A"/>
    <property type="match status" value="1"/>
</dbReference>
<dbReference type="KEGG" id="mbar:MSBR2_2115"/>
<dbReference type="HOGENOM" id="CLU_079546_0_0_2"/>
<dbReference type="Proteomes" id="UP000033079">
    <property type="component" value="Chromosome"/>
</dbReference>
<evidence type="ECO:0000256" key="7">
    <source>
        <dbReference type="ARBA" id="ARBA00022777"/>
    </source>
</evidence>
<gene>
    <name evidence="11" type="primary">pyrH</name>
    <name evidence="13" type="ORF">MSBR2_2115</name>
</gene>
<feature type="binding site" evidence="11">
    <location>
        <position position="145"/>
    </location>
    <ligand>
        <name>ATP</name>
        <dbReference type="ChEBI" id="CHEBI:30616"/>
    </ligand>
</feature>
<evidence type="ECO:0000313" key="14">
    <source>
        <dbReference type="Proteomes" id="UP000033079"/>
    </source>
</evidence>
<feature type="binding site" evidence="11">
    <location>
        <begin position="9"/>
        <end position="10"/>
    </location>
    <ligand>
        <name>ATP</name>
        <dbReference type="ChEBI" id="CHEBI:30616"/>
    </ligand>
</feature>
<comment type="pathway">
    <text evidence="2 11">Pyrimidine metabolism; CTP biosynthesis via de novo pathway; UDP from UMP (UMPK route): step 1/1.</text>
</comment>
<evidence type="ECO:0000259" key="12">
    <source>
        <dbReference type="Pfam" id="PF00696"/>
    </source>
</evidence>
<dbReference type="PANTHER" id="PTHR42833:SF4">
    <property type="entry name" value="URIDYLATE KINASE PUMPKIN, CHLOROPLASTIC"/>
    <property type="match status" value="1"/>
</dbReference>
<comment type="catalytic activity">
    <reaction evidence="10 11">
        <text>UMP + ATP = UDP + ADP</text>
        <dbReference type="Rhea" id="RHEA:24400"/>
        <dbReference type="ChEBI" id="CHEBI:30616"/>
        <dbReference type="ChEBI" id="CHEBI:57865"/>
        <dbReference type="ChEBI" id="CHEBI:58223"/>
        <dbReference type="ChEBI" id="CHEBI:456216"/>
        <dbReference type="EC" id="2.7.4.22"/>
    </reaction>
</comment>
<dbReference type="GeneID" id="24843426"/>
<dbReference type="InterPro" id="IPR036393">
    <property type="entry name" value="AceGlu_kinase-like_sf"/>
</dbReference>
<dbReference type="Gene3D" id="3.40.1160.10">
    <property type="entry name" value="Acetylglutamate kinase-like"/>
    <property type="match status" value="1"/>
</dbReference>
<dbReference type="InterPro" id="IPR011817">
    <property type="entry name" value="Uridylate_kinase"/>
</dbReference>
<evidence type="ECO:0000256" key="1">
    <source>
        <dbReference type="ARBA" id="ARBA00004496"/>
    </source>
</evidence>
<dbReference type="UniPathway" id="UPA00159">
    <property type="reaction ID" value="UER00275"/>
</dbReference>
<sequence length="233" mass="24673">MLIVLSLGGSILAKNLDPDSFLKYADVLRKLSKKHTLLVVAGGGEAARNYINTARAVGADEVTCDYIGIEITRLNAHLLAAALGPDACPEIPTNYLEASKAIRPGKVVVMGGVTPGQTTDAVASILAEFLRADLLAIATSIDGVYSSDPNCDPSAVKYDKISPEKLINIVMAIEMKAGSKSPVDPVAAKIIERCKLDALVMDARNPAQLEEVLDREAAKKSPISCGTWITTKI</sequence>
<evidence type="ECO:0000256" key="2">
    <source>
        <dbReference type="ARBA" id="ARBA00004791"/>
    </source>
</evidence>
<keyword evidence="7 11" id="KW-0418">Kinase</keyword>
<dbReference type="EMBL" id="CP009530">
    <property type="protein sequence ID" value="AKB58631.1"/>
    <property type="molecule type" value="Genomic_DNA"/>
</dbReference>
<feature type="binding site" evidence="11">
    <location>
        <position position="148"/>
    </location>
    <ligand>
        <name>ATP</name>
        <dbReference type="ChEBI" id="CHEBI:30616"/>
    </ligand>
</feature>
<evidence type="ECO:0000256" key="11">
    <source>
        <dbReference type="HAMAP-Rule" id="MF_01220"/>
    </source>
</evidence>
<proteinExistence type="inferred from homology"/>
<comment type="caution">
    <text evidence="11">Lacks conserved residue(s) required for the propagation of feature annotation.</text>
</comment>
<dbReference type="AlphaFoldDB" id="A0A0E3LQP5"/>
<protein>
    <recommendedName>
        <fullName evidence="11">Uridylate kinase</fullName>
        <shortName evidence="11">UK</shortName>
        <ecNumber evidence="11">2.7.4.22</ecNumber>
    </recommendedName>
    <alternativeName>
        <fullName evidence="11">Uridine monophosphate kinase</fullName>
        <shortName evidence="11">UMP kinase</shortName>
        <shortName evidence="11">UMPK</shortName>
    </alternativeName>
</protein>
<dbReference type="EC" id="2.7.4.22" evidence="11"/>
<evidence type="ECO:0000256" key="10">
    <source>
        <dbReference type="ARBA" id="ARBA00047767"/>
    </source>
</evidence>
<organism evidence="13 14">
    <name type="scientific">Methanosarcina barkeri 227</name>
    <dbReference type="NCBI Taxonomy" id="1434106"/>
    <lineage>
        <taxon>Archaea</taxon>
        <taxon>Methanobacteriati</taxon>
        <taxon>Methanobacteriota</taxon>
        <taxon>Stenosarchaea group</taxon>
        <taxon>Methanomicrobia</taxon>
        <taxon>Methanosarcinales</taxon>
        <taxon>Methanosarcinaceae</taxon>
        <taxon>Methanosarcina</taxon>
    </lineage>
</organism>
<evidence type="ECO:0000256" key="8">
    <source>
        <dbReference type="ARBA" id="ARBA00022840"/>
    </source>
</evidence>
<comment type="subcellular location">
    <subcellularLocation>
        <location evidence="1 11">Cytoplasm</location>
    </subcellularLocation>
</comment>
<dbReference type="PATRIC" id="fig|1434106.5.peg.2716"/>
<dbReference type="PANTHER" id="PTHR42833">
    <property type="entry name" value="URIDYLATE KINASE"/>
    <property type="match status" value="1"/>
</dbReference>
<dbReference type="Pfam" id="PF00696">
    <property type="entry name" value="AA_kinase"/>
    <property type="match status" value="1"/>
</dbReference>
<keyword evidence="5 11" id="KW-0808">Transferase</keyword>
<comment type="subunit">
    <text evidence="11">Homohexamer.</text>
</comment>
<feature type="binding site" evidence="11">
    <location>
        <position position="48"/>
    </location>
    <ligand>
        <name>ATP</name>
        <dbReference type="ChEBI" id="CHEBI:30616"/>
    </ligand>
</feature>
<dbReference type="CDD" id="cd04253">
    <property type="entry name" value="AAK_UMPK-PyrH-Pf"/>
    <property type="match status" value="1"/>
</dbReference>
<dbReference type="GO" id="GO:0044210">
    <property type="term" value="P:'de novo' CTP biosynthetic process"/>
    <property type="evidence" value="ECO:0007669"/>
    <property type="project" value="UniProtKB-UniRule"/>
</dbReference>
<reference evidence="13 14" key="1">
    <citation type="submission" date="2014-07" db="EMBL/GenBank/DDBJ databases">
        <title>Methanogenic archaea and the global carbon cycle.</title>
        <authorList>
            <person name="Henriksen J.R."/>
            <person name="Luke J."/>
            <person name="Reinhart S."/>
            <person name="Benedict M.N."/>
            <person name="Youngblut N.D."/>
            <person name="Metcalf M.E."/>
            <person name="Whitaker R.J."/>
            <person name="Metcalf W.W."/>
        </authorList>
    </citation>
    <scope>NUCLEOTIDE SEQUENCE [LARGE SCALE GENOMIC DNA]</scope>
    <source>
        <strain evidence="13 14">227</strain>
    </source>
</reference>
<feature type="binding site" evidence="11">
    <location>
        <position position="44"/>
    </location>
    <ligand>
        <name>ATP</name>
        <dbReference type="ChEBI" id="CHEBI:30616"/>
    </ligand>
</feature>
<accession>A0A0E3LQP5</accession>
<feature type="binding site" evidence="11">
    <location>
        <position position="139"/>
    </location>
    <ligand>
        <name>ATP</name>
        <dbReference type="ChEBI" id="CHEBI:30616"/>
    </ligand>
</feature>
<evidence type="ECO:0000256" key="5">
    <source>
        <dbReference type="ARBA" id="ARBA00022679"/>
    </source>
</evidence>
<keyword evidence="9 11" id="KW-0665">Pyrimidine biosynthesis</keyword>
<dbReference type="InterPro" id="IPR011818">
    <property type="entry name" value="Uridylate_kinase_arch/spir"/>
</dbReference>
<evidence type="ECO:0000256" key="6">
    <source>
        <dbReference type="ARBA" id="ARBA00022741"/>
    </source>
</evidence>
<dbReference type="GO" id="GO:0005737">
    <property type="term" value="C:cytoplasm"/>
    <property type="evidence" value="ECO:0007669"/>
    <property type="project" value="UniProtKB-SubCell"/>
</dbReference>
<dbReference type="FunFam" id="3.40.1160.10:FF:000030">
    <property type="entry name" value="Uridylate kinase"/>
    <property type="match status" value="1"/>
</dbReference>
<dbReference type="SUPFAM" id="SSF53633">
    <property type="entry name" value="Carbamate kinase-like"/>
    <property type="match status" value="1"/>
</dbReference>
<feature type="binding site" evidence="11">
    <location>
        <position position="43"/>
    </location>
    <ligand>
        <name>UMP</name>
        <dbReference type="ChEBI" id="CHEBI:57865"/>
    </ligand>
</feature>
<dbReference type="PIRSF" id="PIRSF005650">
    <property type="entry name" value="Uridylate_kin"/>
    <property type="match status" value="1"/>
</dbReference>
<dbReference type="NCBIfam" id="TIGR02076">
    <property type="entry name" value="pyrH_arch"/>
    <property type="match status" value="1"/>
</dbReference>
<dbReference type="RefSeq" id="WP_048120427.1">
    <property type="nucleotide sequence ID" value="NZ_CP009530.1"/>
</dbReference>
<evidence type="ECO:0000256" key="9">
    <source>
        <dbReference type="ARBA" id="ARBA00022975"/>
    </source>
</evidence>
<evidence type="ECO:0000256" key="3">
    <source>
        <dbReference type="ARBA" id="ARBA00007614"/>
    </source>
</evidence>
<feature type="binding site" evidence="11">
    <location>
        <position position="65"/>
    </location>
    <ligand>
        <name>UMP</name>
        <dbReference type="ChEBI" id="CHEBI:57865"/>
    </ligand>
</feature>
<dbReference type="GO" id="GO:0033862">
    <property type="term" value="F:UMP kinase activity"/>
    <property type="evidence" value="ECO:0007669"/>
    <property type="project" value="UniProtKB-EC"/>
</dbReference>
<evidence type="ECO:0000313" key="13">
    <source>
        <dbReference type="EMBL" id="AKB58631.1"/>
    </source>
</evidence>
<evidence type="ECO:0000256" key="4">
    <source>
        <dbReference type="ARBA" id="ARBA00022490"/>
    </source>
</evidence>
<name>A0A0E3LQP5_METBA</name>
<keyword evidence="8 11" id="KW-0067">ATP-binding</keyword>
<comment type="function">
    <text evidence="11">Catalyzes the reversible phosphorylation of UMP to UDP.</text>
</comment>
<keyword evidence="4 11" id="KW-0963">Cytoplasm</keyword>
<comment type="activity regulation">
    <text evidence="11">Inhibited by UTP.</text>
</comment>
<dbReference type="GO" id="GO:0006225">
    <property type="term" value="P:UDP biosynthetic process"/>
    <property type="evidence" value="ECO:0007669"/>
    <property type="project" value="TreeGrafter"/>
</dbReference>